<evidence type="ECO:0000256" key="1">
    <source>
        <dbReference type="SAM" id="Phobius"/>
    </source>
</evidence>
<name>A0ABP0YI65_9ROSI</name>
<evidence type="ECO:0000313" key="3">
    <source>
        <dbReference type="Proteomes" id="UP001642487"/>
    </source>
</evidence>
<accession>A0ABP0YI65</accession>
<feature type="transmembrane region" description="Helical" evidence="1">
    <location>
        <begin position="92"/>
        <end position="114"/>
    </location>
</feature>
<keyword evidence="1" id="KW-0812">Transmembrane</keyword>
<proteinExistence type="predicted"/>
<dbReference type="EMBL" id="OZ021737">
    <property type="protein sequence ID" value="CAK9318756.1"/>
    <property type="molecule type" value="Genomic_DNA"/>
</dbReference>
<reference evidence="2 3" key="1">
    <citation type="submission" date="2024-03" db="EMBL/GenBank/DDBJ databases">
        <authorList>
            <person name="Gkanogiannis A."/>
            <person name="Becerra Lopez-Lavalle L."/>
        </authorList>
    </citation>
    <scope>NUCLEOTIDE SEQUENCE [LARGE SCALE GENOMIC DNA]</scope>
</reference>
<keyword evidence="3" id="KW-1185">Reference proteome</keyword>
<sequence>MWVQHWSVTIRYIIKCPTGFNVLFVPSPTKATVHVLENASTHALSLTKINIKRGGVSTLSMQIGRILAYNLKKIERKKEKKEKEKKTISPRLVFLPLPPIIQLLFLIHFLHFLASFSSLRQNPPIFSSNSRRNLILVQNSDPKISSQECIF</sequence>
<dbReference type="Proteomes" id="UP001642487">
    <property type="component" value="Chromosome 3"/>
</dbReference>
<protein>
    <submittedName>
        <fullName evidence="2">Uncharacterized protein</fullName>
    </submittedName>
</protein>
<organism evidence="2 3">
    <name type="scientific">Citrullus colocynthis</name>
    <name type="common">colocynth</name>
    <dbReference type="NCBI Taxonomy" id="252529"/>
    <lineage>
        <taxon>Eukaryota</taxon>
        <taxon>Viridiplantae</taxon>
        <taxon>Streptophyta</taxon>
        <taxon>Embryophyta</taxon>
        <taxon>Tracheophyta</taxon>
        <taxon>Spermatophyta</taxon>
        <taxon>Magnoliopsida</taxon>
        <taxon>eudicotyledons</taxon>
        <taxon>Gunneridae</taxon>
        <taxon>Pentapetalae</taxon>
        <taxon>rosids</taxon>
        <taxon>fabids</taxon>
        <taxon>Cucurbitales</taxon>
        <taxon>Cucurbitaceae</taxon>
        <taxon>Benincaseae</taxon>
        <taxon>Citrullus</taxon>
    </lineage>
</organism>
<keyword evidence="1" id="KW-1133">Transmembrane helix</keyword>
<evidence type="ECO:0000313" key="2">
    <source>
        <dbReference type="EMBL" id="CAK9318756.1"/>
    </source>
</evidence>
<gene>
    <name evidence="2" type="ORF">CITCOLO1_LOCUS10728</name>
</gene>
<keyword evidence="1" id="KW-0472">Membrane</keyword>